<dbReference type="SUPFAM" id="SSF55347">
    <property type="entry name" value="Glyceraldehyde-3-phosphate dehydrogenase-like, C-terminal domain"/>
    <property type="match status" value="1"/>
</dbReference>
<name>A0ABQ4NFM7_9BACL</name>
<dbReference type="Proteomes" id="UP000680304">
    <property type="component" value="Unassembled WGS sequence"/>
</dbReference>
<protein>
    <submittedName>
        <fullName evidence="5">Oxidoreductase</fullName>
    </submittedName>
</protein>
<evidence type="ECO:0000259" key="4">
    <source>
        <dbReference type="Pfam" id="PF02894"/>
    </source>
</evidence>
<evidence type="ECO:0000256" key="1">
    <source>
        <dbReference type="ARBA" id="ARBA00010928"/>
    </source>
</evidence>
<dbReference type="RefSeq" id="WP_213531761.1">
    <property type="nucleotide sequence ID" value="NZ_BOVJ01000246.1"/>
</dbReference>
<reference evidence="5 6" key="1">
    <citation type="submission" date="2021-04" db="EMBL/GenBank/DDBJ databases">
        <title>Draft genome sequence of Paenibacillus cisolokensis, LC2-13A.</title>
        <authorList>
            <person name="Uke A."/>
            <person name="Chhe C."/>
            <person name="Baramee S."/>
            <person name="Kosugi A."/>
        </authorList>
    </citation>
    <scope>NUCLEOTIDE SEQUENCE [LARGE SCALE GENOMIC DNA]</scope>
    <source>
        <strain evidence="5 6">LC2-13A</strain>
    </source>
</reference>
<dbReference type="Gene3D" id="3.40.50.720">
    <property type="entry name" value="NAD(P)-binding Rossmann-like Domain"/>
    <property type="match status" value="1"/>
</dbReference>
<dbReference type="InterPro" id="IPR004104">
    <property type="entry name" value="Gfo/Idh/MocA-like_OxRdtase_C"/>
</dbReference>
<keyword evidence="2" id="KW-0560">Oxidoreductase</keyword>
<accession>A0ABQ4NFM7</accession>
<dbReference type="PANTHER" id="PTHR43708">
    <property type="entry name" value="CONSERVED EXPRESSED OXIDOREDUCTASE (EUROFUNG)"/>
    <property type="match status" value="1"/>
</dbReference>
<comment type="similarity">
    <text evidence="1">Belongs to the Gfo/Idh/MocA family.</text>
</comment>
<organism evidence="5 6">
    <name type="scientific">Paenibacillus cisolokensis</name>
    <dbReference type="NCBI Taxonomy" id="1658519"/>
    <lineage>
        <taxon>Bacteria</taxon>
        <taxon>Bacillati</taxon>
        <taxon>Bacillota</taxon>
        <taxon>Bacilli</taxon>
        <taxon>Bacillales</taxon>
        <taxon>Paenibacillaceae</taxon>
        <taxon>Paenibacillus</taxon>
    </lineage>
</organism>
<dbReference type="EMBL" id="BOVJ01000246">
    <property type="protein sequence ID" value="GIQ67048.1"/>
    <property type="molecule type" value="Genomic_DNA"/>
</dbReference>
<feature type="domain" description="Gfo/Idh/MocA-like oxidoreductase N-terminal" evidence="3">
    <location>
        <begin position="11"/>
        <end position="128"/>
    </location>
</feature>
<dbReference type="InterPro" id="IPR036291">
    <property type="entry name" value="NAD(P)-bd_dom_sf"/>
</dbReference>
<proteinExistence type="inferred from homology"/>
<dbReference type="Gene3D" id="3.30.360.10">
    <property type="entry name" value="Dihydrodipicolinate Reductase, domain 2"/>
    <property type="match status" value="1"/>
</dbReference>
<dbReference type="InterPro" id="IPR051317">
    <property type="entry name" value="Gfo/Idh/MocA_oxidoreduct"/>
</dbReference>
<evidence type="ECO:0000313" key="6">
    <source>
        <dbReference type="Proteomes" id="UP000680304"/>
    </source>
</evidence>
<dbReference type="Pfam" id="PF01408">
    <property type="entry name" value="GFO_IDH_MocA"/>
    <property type="match status" value="1"/>
</dbReference>
<dbReference type="Pfam" id="PF02894">
    <property type="entry name" value="GFO_IDH_MocA_C"/>
    <property type="match status" value="1"/>
</dbReference>
<gene>
    <name evidence="5" type="ORF">PACILC2_56160</name>
</gene>
<sequence length="357" mass="39524">MQHEYDKTKEIRVGLVGFGFAGKVFHAPVITAVPGMRLAKIVERNGDSSRKLYPESETVRHVNEVLEDASIDLVVVATPSPTHYAVAREALLAGKHVVVEKPFTATSAEADELIALAARQRKMLSVYHNRRWDGDFMTVRDLVNAGTLGRLVECSLRWDRFRPVPDPSRWREGEAAAAGIWYDLGVHFLDQVLCLFGPPETIRADIRSLRDGAVADDYFDVTLEYPSPLIVRIGASLLAREPGPRYVLHGTNGSFVKHGIDPQEEALIRGMSPASSGWGVEPEAQWGRLHAQADGLEMDGRLKTKAGSYVSYYRNIYEHLTAGADLAVTAEQARKSIRLLELGLQSSREGRTLAVRL</sequence>
<evidence type="ECO:0000256" key="2">
    <source>
        <dbReference type="ARBA" id="ARBA00023002"/>
    </source>
</evidence>
<feature type="domain" description="Gfo/Idh/MocA-like oxidoreductase C-terminal" evidence="4">
    <location>
        <begin position="140"/>
        <end position="354"/>
    </location>
</feature>
<keyword evidence="6" id="KW-1185">Reference proteome</keyword>
<evidence type="ECO:0000259" key="3">
    <source>
        <dbReference type="Pfam" id="PF01408"/>
    </source>
</evidence>
<evidence type="ECO:0000313" key="5">
    <source>
        <dbReference type="EMBL" id="GIQ67048.1"/>
    </source>
</evidence>
<dbReference type="SUPFAM" id="SSF51735">
    <property type="entry name" value="NAD(P)-binding Rossmann-fold domains"/>
    <property type="match status" value="1"/>
</dbReference>
<dbReference type="InterPro" id="IPR000683">
    <property type="entry name" value="Gfo/Idh/MocA-like_OxRdtase_N"/>
</dbReference>
<dbReference type="PANTHER" id="PTHR43708:SF5">
    <property type="entry name" value="CONSERVED EXPRESSED OXIDOREDUCTASE (EUROFUNG)-RELATED"/>
    <property type="match status" value="1"/>
</dbReference>
<dbReference type="NCBIfam" id="NF008607">
    <property type="entry name" value="PRK11579.1"/>
    <property type="match status" value="1"/>
</dbReference>
<comment type="caution">
    <text evidence="5">The sequence shown here is derived from an EMBL/GenBank/DDBJ whole genome shotgun (WGS) entry which is preliminary data.</text>
</comment>